<name>A0AAV4DIW3_9GAST</name>
<reference evidence="8 9" key="1">
    <citation type="journal article" date="2021" name="Elife">
        <title>Chloroplast acquisition without the gene transfer in kleptoplastic sea slugs, Plakobranchus ocellatus.</title>
        <authorList>
            <person name="Maeda T."/>
            <person name="Takahashi S."/>
            <person name="Yoshida T."/>
            <person name="Shimamura S."/>
            <person name="Takaki Y."/>
            <person name="Nagai Y."/>
            <person name="Toyoda A."/>
            <person name="Suzuki Y."/>
            <person name="Arimoto A."/>
            <person name="Ishii H."/>
            <person name="Satoh N."/>
            <person name="Nishiyama T."/>
            <person name="Hasebe M."/>
            <person name="Maruyama T."/>
            <person name="Minagawa J."/>
            <person name="Obokata J."/>
            <person name="Shigenobu S."/>
        </authorList>
    </citation>
    <scope>NUCLEOTIDE SEQUENCE [LARGE SCALE GENOMIC DNA]</scope>
</reference>
<dbReference type="Gene3D" id="2.170.140.10">
    <property type="entry name" value="Chitin binding domain"/>
    <property type="match status" value="1"/>
</dbReference>
<keyword evidence="2 6" id="KW-0732">Signal</keyword>
<dbReference type="PANTHER" id="PTHR23301">
    <property type="entry name" value="CHITIN BINDING PERITROPHIN-A"/>
    <property type="match status" value="1"/>
</dbReference>
<dbReference type="Proteomes" id="UP000735302">
    <property type="component" value="Unassembled WGS sequence"/>
</dbReference>
<keyword evidence="3" id="KW-0677">Repeat</keyword>
<accession>A0AAV4DIW3</accession>
<dbReference type="SMART" id="SM00494">
    <property type="entry name" value="ChtBD2"/>
    <property type="match status" value="1"/>
</dbReference>
<keyword evidence="9" id="KW-1185">Reference proteome</keyword>
<dbReference type="InterPro" id="IPR051940">
    <property type="entry name" value="Chitin_bind-dev_reg"/>
</dbReference>
<gene>
    <name evidence="8" type="ORF">PoB_007044000</name>
</gene>
<keyword evidence="8" id="KW-0176">Collagen</keyword>
<evidence type="ECO:0000256" key="5">
    <source>
        <dbReference type="ARBA" id="ARBA00023180"/>
    </source>
</evidence>
<evidence type="ECO:0000313" key="9">
    <source>
        <dbReference type="Proteomes" id="UP000735302"/>
    </source>
</evidence>
<keyword evidence="5" id="KW-0325">Glycoprotein</keyword>
<dbReference type="EMBL" id="BLXT01007928">
    <property type="protein sequence ID" value="GFO43935.1"/>
    <property type="molecule type" value="Genomic_DNA"/>
</dbReference>
<organism evidence="8 9">
    <name type="scientific">Plakobranchus ocellatus</name>
    <dbReference type="NCBI Taxonomy" id="259542"/>
    <lineage>
        <taxon>Eukaryota</taxon>
        <taxon>Metazoa</taxon>
        <taxon>Spiralia</taxon>
        <taxon>Lophotrochozoa</taxon>
        <taxon>Mollusca</taxon>
        <taxon>Gastropoda</taxon>
        <taxon>Heterobranchia</taxon>
        <taxon>Euthyneura</taxon>
        <taxon>Panpulmonata</taxon>
        <taxon>Sacoglossa</taxon>
        <taxon>Placobranchoidea</taxon>
        <taxon>Plakobranchidae</taxon>
        <taxon>Plakobranchus</taxon>
    </lineage>
</organism>
<sequence>MNALVVFTVLIGLAVSAPSRDPFQNVPSPCVNNPSQRVYFPHPTDNTKFLQCDIYGRMYIIQCPQGEGGTPPVNPTSSLPGGLSNPCTPIALQNGVLFHPVPNDRTKFIQCDLWGQAFLMDCPNGFVWNATYKVCVNPNIAPGKK</sequence>
<evidence type="ECO:0000256" key="4">
    <source>
        <dbReference type="ARBA" id="ARBA00023157"/>
    </source>
</evidence>
<keyword evidence="1" id="KW-0147">Chitin-binding</keyword>
<evidence type="ECO:0000259" key="7">
    <source>
        <dbReference type="PROSITE" id="PS50940"/>
    </source>
</evidence>
<feature type="chain" id="PRO_5043831241" evidence="6">
    <location>
        <begin position="17"/>
        <end position="145"/>
    </location>
</feature>
<dbReference type="PANTHER" id="PTHR23301:SF0">
    <property type="entry name" value="CHITIN-BINDING TYPE-2 DOMAIN-CONTAINING PROTEIN-RELATED"/>
    <property type="match status" value="1"/>
</dbReference>
<dbReference type="GO" id="GO:0008061">
    <property type="term" value="F:chitin binding"/>
    <property type="evidence" value="ECO:0007669"/>
    <property type="project" value="UniProtKB-KW"/>
</dbReference>
<dbReference type="PROSITE" id="PS50940">
    <property type="entry name" value="CHIT_BIND_II"/>
    <property type="match status" value="1"/>
</dbReference>
<dbReference type="InterPro" id="IPR036508">
    <property type="entry name" value="Chitin-bd_dom_sf"/>
</dbReference>
<evidence type="ECO:0000256" key="6">
    <source>
        <dbReference type="SAM" id="SignalP"/>
    </source>
</evidence>
<evidence type="ECO:0000256" key="1">
    <source>
        <dbReference type="ARBA" id="ARBA00022669"/>
    </source>
</evidence>
<dbReference type="GO" id="GO:0005576">
    <property type="term" value="C:extracellular region"/>
    <property type="evidence" value="ECO:0007669"/>
    <property type="project" value="InterPro"/>
</dbReference>
<dbReference type="GO" id="GO:0005581">
    <property type="term" value="C:collagen trimer"/>
    <property type="evidence" value="ECO:0007669"/>
    <property type="project" value="UniProtKB-KW"/>
</dbReference>
<protein>
    <submittedName>
        <fullName evidence="8">Collagen alpha-1(Xiv) chain</fullName>
    </submittedName>
</protein>
<evidence type="ECO:0000313" key="8">
    <source>
        <dbReference type="EMBL" id="GFO43935.1"/>
    </source>
</evidence>
<evidence type="ECO:0000256" key="2">
    <source>
        <dbReference type="ARBA" id="ARBA00022729"/>
    </source>
</evidence>
<feature type="signal peptide" evidence="6">
    <location>
        <begin position="1"/>
        <end position="16"/>
    </location>
</feature>
<dbReference type="InterPro" id="IPR002557">
    <property type="entry name" value="Chitin-bd_dom"/>
</dbReference>
<keyword evidence="4" id="KW-1015">Disulfide bond</keyword>
<comment type="caution">
    <text evidence="8">The sequence shown here is derived from an EMBL/GenBank/DDBJ whole genome shotgun (WGS) entry which is preliminary data.</text>
</comment>
<evidence type="ECO:0000256" key="3">
    <source>
        <dbReference type="ARBA" id="ARBA00022737"/>
    </source>
</evidence>
<dbReference type="AlphaFoldDB" id="A0AAV4DIW3"/>
<dbReference type="Pfam" id="PF01607">
    <property type="entry name" value="CBM_14"/>
    <property type="match status" value="1"/>
</dbReference>
<dbReference type="SUPFAM" id="SSF57625">
    <property type="entry name" value="Invertebrate chitin-binding proteins"/>
    <property type="match status" value="2"/>
</dbReference>
<proteinExistence type="predicted"/>
<feature type="domain" description="Chitin-binding type-2" evidence="7">
    <location>
        <begin position="84"/>
        <end position="145"/>
    </location>
</feature>